<evidence type="ECO:0000256" key="2">
    <source>
        <dbReference type="ARBA" id="ARBA00005982"/>
    </source>
</evidence>
<dbReference type="AlphaFoldDB" id="A0A2H1FKW2"/>
<organism evidence="7 8">
    <name type="scientific">Zymoseptoria tritici ST99CH_1E4</name>
    <dbReference type="NCBI Taxonomy" id="1276532"/>
    <lineage>
        <taxon>Eukaryota</taxon>
        <taxon>Fungi</taxon>
        <taxon>Dikarya</taxon>
        <taxon>Ascomycota</taxon>
        <taxon>Pezizomycotina</taxon>
        <taxon>Dothideomycetes</taxon>
        <taxon>Dothideomycetidae</taxon>
        <taxon>Mycosphaerellales</taxon>
        <taxon>Mycosphaerellaceae</taxon>
        <taxon>Zymoseptoria</taxon>
    </lineage>
</organism>
<evidence type="ECO:0000313" key="8">
    <source>
        <dbReference type="Proteomes" id="UP000245764"/>
    </source>
</evidence>
<comment type="similarity">
    <text evidence="2">Belongs to the major facilitator superfamily. Proton-dependent oligopeptide transporter (POT/PTR) (TC 2.A.17) family.</text>
</comment>
<sequence length="473" mass="50837">MACLDEKNDSNNATQEAGDVILAASVCQNTRSGQDTPTEDELKCLRRVAGNTPASVWLVALFSGLERFCFYALQSPLQNYIQNPAAGLGPPGALGMGQAVATALNCLLEFICYITPIFAGVLADGRWGPYKTILISSGIYICGILVLVLTSIPQSLGAGAGLGGLVGAIFLIGLGVGGVKSSVAPFTADQAQGAGQHVVTIESGERVVVDHEVTVRRIYSIFYWITNLFSLSGLASTAMEKYLGFWTSYLLALGALSSGALILVLGRRQLYRRKPEASFRAKLLSALSCAIKGRFCIAAADPAFQLEHHGRVVPWDEQYVEDLRQALQVCRIWAIYPIVWLCYLQNTTNLISQAGQMMTYGIPNDAFPTLNPIFVLIVVPVLERWVYPFMQKSRVSARATVRISIGFGLTAASMALAAVVQQTIYNAPPCYNMPLQCPAALGGSKPNKASVMLQIPIHFTGALGEMLWSVAGS</sequence>
<accession>A0A2H1FKW2</accession>
<evidence type="ECO:0008006" key="9">
    <source>
        <dbReference type="Google" id="ProtNLM"/>
    </source>
</evidence>
<dbReference type="Proteomes" id="UP000245764">
    <property type="component" value="Chromosome 1"/>
</dbReference>
<feature type="transmembrane region" description="Helical" evidence="6">
    <location>
        <begin position="93"/>
        <end position="121"/>
    </location>
</feature>
<evidence type="ECO:0000256" key="1">
    <source>
        <dbReference type="ARBA" id="ARBA00004141"/>
    </source>
</evidence>
<reference evidence="8" key="1">
    <citation type="submission" date="2017-05" db="EMBL/GenBank/DDBJ databases">
        <authorList>
            <person name="Song R."/>
            <person name="Chenine A.L."/>
            <person name="Ruprecht R.M."/>
        </authorList>
    </citation>
    <scope>NUCLEOTIDE SEQUENCE [LARGE SCALE GENOMIC DNA]</scope>
</reference>
<evidence type="ECO:0000256" key="6">
    <source>
        <dbReference type="SAM" id="Phobius"/>
    </source>
</evidence>
<protein>
    <recommendedName>
        <fullName evidence="9">Peptide transporter PTR2</fullName>
    </recommendedName>
</protein>
<evidence type="ECO:0000256" key="3">
    <source>
        <dbReference type="ARBA" id="ARBA00022692"/>
    </source>
</evidence>
<feature type="transmembrane region" description="Helical" evidence="6">
    <location>
        <begin position="245"/>
        <end position="265"/>
    </location>
</feature>
<dbReference type="Gene3D" id="1.20.1250.20">
    <property type="entry name" value="MFS general substrate transporter like domains"/>
    <property type="match status" value="1"/>
</dbReference>
<feature type="transmembrane region" description="Helical" evidence="6">
    <location>
        <begin position="133"/>
        <end position="152"/>
    </location>
</feature>
<dbReference type="InterPro" id="IPR000109">
    <property type="entry name" value="POT_fam"/>
</dbReference>
<keyword evidence="5 6" id="KW-0472">Membrane</keyword>
<dbReference type="InterPro" id="IPR036259">
    <property type="entry name" value="MFS_trans_sf"/>
</dbReference>
<dbReference type="GO" id="GO:0022857">
    <property type="term" value="F:transmembrane transporter activity"/>
    <property type="evidence" value="ECO:0007669"/>
    <property type="project" value="InterPro"/>
</dbReference>
<dbReference type="SUPFAM" id="SSF103473">
    <property type="entry name" value="MFS general substrate transporter"/>
    <property type="match status" value="1"/>
</dbReference>
<dbReference type="PANTHER" id="PTHR11654">
    <property type="entry name" value="OLIGOPEPTIDE TRANSPORTER-RELATED"/>
    <property type="match status" value="1"/>
</dbReference>
<dbReference type="GO" id="GO:0016020">
    <property type="term" value="C:membrane"/>
    <property type="evidence" value="ECO:0007669"/>
    <property type="project" value="UniProtKB-SubCell"/>
</dbReference>
<evidence type="ECO:0000256" key="4">
    <source>
        <dbReference type="ARBA" id="ARBA00022989"/>
    </source>
</evidence>
<evidence type="ECO:0000256" key="5">
    <source>
        <dbReference type="ARBA" id="ARBA00023136"/>
    </source>
</evidence>
<gene>
    <name evidence="7" type="ORF">ZT1E4_G741</name>
</gene>
<name>A0A2H1FKW2_ZYMTR</name>
<proteinExistence type="inferred from homology"/>
<comment type="subcellular location">
    <subcellularLocation>
        <location evidence="1">Membrane</location>
        <topology evidence="1">Multi-pass membrane protein</topology>
    </subcellularLocation>
</comment>
<keyword evidence="4 6" id="KW-1133">Transmembrane helix</keyword>
<feature type="transmembrane region" description="Helical" evidence="6">
    <location>
        <begin position="366"/>
        <end position="387"/>
    </location>
</feature>
<feature type="transmembrane region" description="Helical" evidence="6">
    <location>
        <begin position="329"/>
        <end position="346"/>
    </location>
</feature>
<dbReference type="Pfam" id="PF00854">
    <property type="entry name" value="PTR2"/>
    <property type="match status" value="1"/>
</dbReference>
<feature type="transmembrane region" description="Helical" evidence="6">
    <location>
        <begin position="158"/>
        <end position="179"/>
    </location>
</feature>
<dbReference type="EMBL" id="LT854253">
    <property type="protein sequence ID" value="SMR41963.1"/>
    <property type="molecule type" value="Genomic_DNA"/>
</dbReference>
<evidence type="ECO:0000313" key="7">
    <source>
        <dbReference type="EMBL" id="SMR41963.1"/>
    </source>
</evidence>
<keyword evidence="3 6" id="KW-0812">Transmembrane</keyword>
<feature type="transmembrane region" description="Helical" evidence="6">
    <location>
        <begin position="221"/>
        <end position="239"/>
    </location>
</feature>
<feature type="transmembrane region" description="Helical" evidence="6">
    <location>
        <begin position="399"/>
        <end position="420"/>
    </location>
</feature>